<protein>
    <submittedName>
        <fullName evidence="2">Uncharacterized protein</fullName>
    </submittedName>
</protein>
<proteinExistence type="predicted"/>
<dbReference type="KEGG" id="fox:FOXG_20538"/>
<dbReference type="RefSeq" id="XP_018249655.1">
    <property type="nucleotide sequence ID" value="XM_018400821.1"/>
</dbReference>
<dbReference type="Proteomes" id="UP000009097">
    <property type="component" value="Unassembled WGS sequence"/>
</dbReference>
<dbReference type="OrthoDB" id="10274104at2759"/>
<sequence>MARQNEGRLHLPNWATAIASESSTPYFTDFAIGRTARQASRHSVPGSLCFPHVINLSDTEFDRQKRASTHIGPQINDGVARASEISKLP</sequence>
<evidence type="ECO:0000256" key="1">
    <source>
        <dbReference type="SAM" id="MobiDB-lite"/>
    </source>
</evidence>
<dbReference type="GeneID" id="28961244"/>
<feature type="region of interest" description="Disordered" evidence="1">
    <location>
        <begin position="68"/>
        <end position="89"/>
    </location>
</feature>
<gene>
    <name evidence="2" type="ORF">FOXG_20538</name>
</gene>
<name>A0A0J9VLL9_FUSO4</name>
<reference evidence="2" key="1">
    <citation type="submission" date="2007-04" db="EMBL/GenBank/DDBJ databases">
        <authorList>
            <consortium name="The Broad Institute Genome Sequencing Platform"/>
            <person name="Birren B."/>
            <person name="Lander E."/>
            <person name="Galagan J."/>
            <person name="Nusbaum C."/>
            <person name="Devon K."/>
            <person name="Ma L.-J."/>
            <person name="Jaffe D."/>
            <person name="Butler J."/>
            <person name="Alvarez P."/>
            <person name="Gnerre S."/>
            <person name="Grabherr M."/>
            <person name="Kleber M."/>
            <person name="Mauceli E."/>
            <person name="Brockman W."/>
            <person name="MacCallum I.A."/>
            <person name="Young S."/>
            <person name="LaButti K."/>
            <person name="DeCaprio D."/>
            <person name="Crawford M."/>
            <person name="Koehrsen M."/>
            <person name="Engels R."/>
            <person name="Montgomery P."/>
            <person name="Pearson M."/>
            <person name="Howarth C."/>
            <person name="Larson L."/>
            <person name="White J."/>
            <person name="O'Leary S."/>
            <person name="Kodira C."/>
            <person name="Zeng Q."/>
            <person name="Yandava C."/>
            <person name="Alvarado L."/>
            <person name="Kistler C."/>
            <person name="Shim W.-B."/>
            <person name="Kang S."/>
            <person name="Woloshuk C."/>
        </authorList>
    </citation>
    <scope>NUCLEOTIDE SEQUENCE</scope>
    <source>
        <strain evidence="2">4287</strain>
    </source>
</reference>
<dbReference type="EMBL" id="DS231710">
    <property type="protein sequence ID" value="KNB11610.1"/>
    <property type="molecule type" value="Genomic_DNA"/>
</dbReference>
<dbReference type="VEuPathDB" id="FungiDB:FOXG_20538"/>
<accession>A0A0J9VLL9</accession>
<evidence type="ECO:0000313" key="3">
    <source>
        <dbReference type="Proteomes" id="UP000009097"/>
    </source>
</evidence>
<organism evidence="2 3">
    <name type="scientific">Fusarium oxysporum f. sp. lycopersici (strain 4287 / CBS 123668 / FGSC 9935 / NRRL 34936)</name>
    <name type="common">Fusarium vascular wilt of tomato</name>
    <dbReference type="NCBI Taxonomy" id="426428"/>
    <lineage>
        <taxon>Eukaryota</taxon>
        <taxon>Fungi</taxon>
        <taxon>Dikarya</taxon>
        <taxon>Ascomycota</taxon>
        <taxon>Pezizomycotina</taxon>
        <taxon>Sordariomycetes</taxon>
        <taxon>Hypocreomycetidae</taxon>
        <taxon>Hypocreales</taxon>
        <taxon>Nectriaceae</taxon>
        <taxon>Fusarium</taxon>
        <taxon>Fusarium oxysporum species complex</taxon>
    </lineage>
</organism>
<evidence type="ECO:0000313" key="2">
    <source>
        <dbReference type="EMBL" id="KNB11610.1"/>
    </source>
</evidence>
<reference evidence="2" key="2">
    <citation type="journal article" date="2010" name="Nature">
        <title>Comparative genomics reveals mobile pathogenicity chromosomes in Fusarium.</title>
        <authorList>
            <person name="Ma L.J."/>
            <person name="van der Does H.C."/>
            <person name="Borkovich K.A."/>
            <person name="Coleman J.J."/>
            <person name="Daboussi M.J."/>
            <person name="Di Pietro A."/>
            <person name="Dufresne M."/>
            <person name="Freitag M."/>
            <person name="Grabherr M."/>
            <person name="Henrissat B."/>
            <person name="Houterman P.M."/>
            <person name="Kang S."/>
            <person name="Shim W.B."/>
            <person name="Woloshuk C."/>
            <person name="Xie X."/>
            <person name="Xu J.R."/>
            <person name="Antoniw J."/>
            <person name="Baker S.E."/>
            <person name="Bluhm B.H."/>
            <person name="Breakspear A."/>
            <person name="Brown D.W."/>
            <person name="Butchko R.A."/>
            <person name="Chapman S."/>
            <person name="Coulson R."/>
            <person name="Coutinho P.M."/>
            <person name="Danchin E.G."/>
            <person name="Diener A."/>
            <person name="Gale L.R."/>
            <person name="Gardiner D.M."/>
            <person name="Goff S."/>
            <person name="Hammond-Kosack K.E."/>
            <person name="Hilburn K."/>
            <person name="Hua-Van A."/>
            <person name="Jonkers W."/>
            <person name="Kazan K."/>
            <person name="Kodira C.D."/>
            <person name="Koehrsen M."/>
            <person name="Kumar L."/>
            <person name="Lee Y.H."/>
            <person name="Li L."/>
            <person name="Manners J.M."/>
            <person name="Miranda-Saavedra D."/>
            <person name="Mukherjee M."/>
            <person name="Park G."/>
            <person name="Park J."/>
            <person name="Park S.Y."/>
            <person name="Proctor R.H."/>
            <person name="Regev A."/>
            <person name="Ruiz-Roldan M.C."/>
            <person name="Sain D."/>
            <person name="Sakthikumar S."/>
            <person name="Sykes S."/>
            <person name="Schwartz D.C."/>
            <person name="Turgeon B.G."/>
            <person name="Wapinski I."/>
            <person name="Yoder O."/>
            <person name="Young S."/>
            <person name="Zeng Q."/>
            <person name="Zhou S."/>
            <person name="Galagan J."/>
            <person name="Cuomo C.A."/>
            <person name="Kistler H.C."/>
            <person name="Rep M."/>
        </authorList>
    </citation>
    <scope>NUCLEOTIDE SEQUENCE [LARGE SCALE GENOMIC DNA]</scope>
    <source>
        <strain evidence="2">4287</strain>
    </source>
</reference>
<dbReference type="AlphaFoldDB" id="A0A0J9VLL9"/>